<organism evidence="12 13">
    <name type="scientific">Cupriavidus basilensis</name>
    <dbReference type="NCBI Taxonomy" id="68895"/>
    <lineage>
        <taxon>Bacteria</taxon>
        <taxon>Pseudomonadati</taxon>
        <taxon>Pseudomonadota</taxon>
        <taxon>Betaproteobacteria</taxon>
        <taxon>Burkholderiales</taxon>
        <taxon>Burkholderiaceae</taxon>
        <taxon>Cupriavidus</taxon>
    </lineage>
</organism>
<dbReference type="Gene3D" id="1.10.443.10">
    <property type="entry name" value="Intergrase catalytic core"/>
    <property type="match status" value="1"/>
</dbReference>
<evidence type="ECO:0000259" key="10">
    <source>
        <dbReference type="PROSITE" id="PS51898"/>
    </source>
</evidence>
<evidence type="ECO:0000313" key="12">
    <source>
        <dbReference type="EMBL" id="AJG19497.1"/>
    </source>
</evidence>
<reference evidence="12 13" key="1">
    <citation type="journal article" date="2015" name="Genome Announc.">
        <title>Complete Genome Sequence of Cupriavidus basilensis 4G11, Isolated from the Oak Ridge Field Research Center Site.</title>
        <authorList>
            <person name="Ray J."/>
            <person name="Waters R.J."/>
            <person name="Skerker J.M."/>
            <person name="Kuehl J.V."/>
            <person name="Price M.N."/>
            <person name="Huang J."/>
            <person name="Chakraborty R."/>
            <person name="Arkin A.P."/>
            <person name="Deutschbauer A."/>
        </authorList>
    </citation>
    <scope>NUCLEOTIDE SEQUENCE [LARGE SCALE GENOMIC DNA]</scope>
    <source>
        <strain evidence="12">4G11</strain>
    </source>
</reference>
<keyword evidence="2" id="KW-0963">Cytoplasm</keyword>
<protein>
    <submittedName>
        <fullName evidence="12">Integrase</fullName>
    </submittedName>
</protein>
<evidence type="ECO:0000259" key="11">
    <source>
        <dbReference type="PROSITE" id="PS51900"/>
    </source>
</evidence>
<dbReference type="GO" id="GO:0006310">
    <property type="term" value="P:DNA recombination"/>
    <property type="evidence" value="ECO:0007669"/>
    <property type="project" value="UniProtKB-KW"/>
</dbReference>
<evidence type="ECO:0000256" key="5">
    <source>
        <dbReference type="ARBA" id="ARBA00022908"/>
    </source>
</evidence>
<dbReference type="InterPro" id="IPR002104">
    <property type="entry name" value="Integrase_catalytic"/>
</dbReference>
<evidence type="ECO:0000256" key="1">
    <source>
        <dbReference type="ARBA" id="ARBA00004496"/>
    </source>
</evidence>
<keyword evidence="4" id="KW-0159">Chromosome partition</keyword>
<dbReference type="GO" id="GO:0005737">
    <property type="term" value="C:cytoplasm"/>
    <property type="evidence" value="ECO:0007669"/>
    <property type="project" value="UniProtKB-SubCell"/>
</dbReference>
<dbReference type="AlphaFoldDB" id="A0A0C4Y2U1"/>
<evidence type="ECO:0000256" key="6">
    <source>
        <dbReference type="ARBA" id="ARBA00023125"/>
    </source>
</evidence>
<keyword evidence="7" id="KW-0233">DNA recombination</keyword>
<evidence type="ECO:0000256" key="8">
    <source>
        <dbReference type="ARBA" id="ARBA00023306"/>
    </source>
</evidence>
<dbReference type="EMBL" id="CP010536">
    <property type="protein sequence ID" value="AJG19497.1"/>
    <property type="molecule type" value="Genomic_DNA"/>
</dbReference>
<evidence type="ECO:0000256" key="2">
    <source>
        <dbReference type="ARBA" id="ARBA00022490"/>
    </source>
</evidence>
<dbReference type="InterPro" id="IPR050090">
    <property type="entry name" value="Tyrosine_recombinase_XerCD"/>
</dbReference>
<keyword evidence="6 9" id="KW-0238">DNA-binding</keyword>
<comment type="subcellular location">
    <subcellularLocation>
        <location evidence="1">Cytoplasm</location>
    </subcellularLocation>
</comment>
<keyword evidence="3" id="KW-0132">Cell division</keyword>
<evidence type="ECO:0000256" key="4">
    <source>
        <dbReference type="ARBA" id="ARBA00022829"/>
    </source>
</evidence>
<dbReference type="KEGG" id="cbw:RR42_m2105"/>
<dbReference type="PROSITE" id="PS51900">
    <property type="entry name" value="CB"/>
    <property type="match status" value="1"/>
</dbReference>
<dbReference type="GO" id="GO:0007059">
    <property type="term" value="P:chromosome segregation"/>
    <property type="evidence" value="ECO:0007669"/>
    <property type="project" value="UniProtKB-KW"/>
</dbReference>
<name>A0A0C4Y2U1_9BURK</name>
<evidence type="ECO:0000256" key="9">
    <source>
        <dbReference type="PROSITE-ProRule" id="PRU01248"/>
    </source>
</evidence>
<dbReference type="InterPro" id="IPR010998">
    <property type="entry name" value="Integrase_recombinase_N"/>
</dbReference>
<dbReference type="STRING" id="68895.RR42_m2105"/>
<dbReference type="InterPro" id="IPR011010">
    <property type="entry name" value="DNA_brk_join_enz"/>
</dbReference>
<dbReference type="SUPFAM" id="SSF56349">
    <property type="entry name" value="DNA breaking-rejoining enzymes"/>
    <property type="match status" value="1"/>
</dbReference>
<feature type="domain" description="Core-binding (CB)" evidence="11">
    <location>
        <begin position="58"/>
        <end position="162"/>
    </location>
</feature>
<dbReference type="Pfam" id="PF00589">
    <property type="entry name" value="Phage_integrase"/>
    <property type="match status" value="1"/>
</dbReference>
<evidence type="ECO:0000256" key="3">
    <source>
        <dbReference type="ARBA" id="ARBA00022618"/>
    </source>
</evidence>
<feature type="domain" description="Tyr recombinase" evidence="10">
    <location>
        <begin position="185"/>
        <end position="406"/>
    </location>
</feature>
<dbReference type="GO" id="GO:0015074">
    <property type="term" value="P:DNA integration"/>
    <property type="evidence" value="ECO:0007669"/>
    <property type="project" value="UniProtKB-KW"/>
</dbReference>
<dbReference type="Gene3D" id="1.10.150.130">
    <property type="match status" value="1"/>
</dbReference>
<dbReference type="PROSITE" id="PS51898">
    <property type="entry name" value="TYR_RECOMBINASE"/>
    <property type="match status" value="1"/>
</dbReference>
<dbReference type="GO" id="GO:0051301">
    <property type="term" value="P:cell division"/>
    <property type="evidence" value="ECO:0007669"/>
    <property type="project" value="UniProtKB-KW"/>
</dbReference>
<dbReference type="InterPro" id="IPR044068">
    <property type="entry name" value="CB"/>
</dbReference>
<proteinExistence type="predicted"/>
<dbReference type="InterPro" id="IPR013762">
    <property type="entry name" value="Integrase-like_cat_sf"/>
</dbReference>
<dbReference type="GO" id="GO:0003677">
    <property type="term" value="F:DNA binding"/>
    <property type="evidence" value="ECO:0007669"/>
    <property type="project" value="UniProtKB-UniRule"/>
</dbReference>
<accession>A0A0C4Y2U1</accession>
<sequence>MRALRATMEPLPLAHTAFTALPATPLERLALPADLSGTTGSNRARGGTPQIAAADDLAAVTAWLARYTDTPATLQTYRREAERLLLWAVMQHGKPLSSLTHEDLLRYERFLADPQPAWRWVMASRKKLARSHPDWRPFAGPLSPASARHTMVILNALFAWLVEAGYLAGNPLSLARRRRRQSQPRITRYLSHAMWQTVKDTIEAMPGTSDSATERERLHAARCRWLFTVLYLGGLRAAEVASTRMGAFFCRRDREGAERWWLEVTGKGNKTRLVPATDELMVELARYRSAHGLPPAPLPGEERPIVLPVIGKEKPLSRGALHLVLKEIFALAAARLRARGPEWESPAAVLASASAHWLRHTAGSHMTDQQVDLRFVRDNFGHASISTTSAYLHSEEDARHEATQERHRIGWSSNN</sequence>
<dbReference type="Proteomes" id="UP000031843">
    <property type="component" value="Chromosome main"/>
</dbReference>
<keyword evidence="5" id="KW-0229">DNA integration</keyword>
<gene>
    <name evidence="12" type="ORF">RR42_m2105</name>
</gene>
<dbReference type="PANTHER" id="PTHR30349">
    <property type="entry name" value="PHAGE INTEGRASE-RELATED"/>
    <property type="match status" value="1"/>
</dbReference>
<keyword evidence="8" id="KW-0131">Cell cycle</keyword>
<dbReference type="PANTHER" id="PTHR30349:SF77">
    <property type="entry name" value="TYROSINE RECOMBINASE XERC"/>
    <property type="match status" value="1"/>
</dbReference>
<evidence type="ECO:0000313" key="13">
    <source>
        <dbReference type="Proteomes" id="UP000031843"/>
    </source>
</evidence>
<evidence type="ECO:0000256" key="7">
    <source>
        <dbReference type="ARBA" id="ARBA00023172"/>
    </source>
</evidence>
<keyword evidence="13" id="KW-1185">Reference proteome</keyword>